<dbReference type="InterPro" id="IPR000719">
    <property type="entry name" value="Prot_kinase_dom"/>
</dbReference>
<dbReference type="PROSITE" id="PS50011">
    <property type="entry name" value="PROTEIN_KINASE_DOM"/>
    <property type="match status" value="1"/>
</dbReference>
<dbReference type="Pfam" id="PF07714">
    <property type="entry name" value="PK_Tyr_Ser-Thr"/>
    <property type="match status" value="1"/>
</dbReference>
<dbReference type="InterPro" id="IPR051681">
    <property type="entry name" value="Ser/Thr_Kinases-Pseudokinases"/>
</dbReference>
<dbReference type="SUPFAM" id="SSF56112">
    <property type="entry name" value="Protein kinase-like (PK-like)"/>
    <property type="match status" value="1"/>
</dbReference>
<dbReference type="Gene3D" id="1.25.40.10">
    <property type="entry name" value="Tetratricopeptide repeat domain"/>
    <property type="match status" value="1"/>
</dbReference>
<dbReference type="Pfam" id="PF08238">
    <property type="entry name" value="Sel1"/>
    <property type="match status" value="2"/>
</dbReference>
<dbReference type="GO" id="GO:0005524">
    <property type="term" value="F:ATP binding"/>
    <property type="evidence" value="ECO:0007669"/>
    <property type="project" value="InterPro"/>
</dbReference>
<accession>A0A397V5Q1</accession>
<dbReference type="OrthoDB" id="272077at2759"/>
<evidence type="ECO:0000313" key="3">
    <source>
        <dbReference type="Proteomes" id="UP000266673"/>
    </source>
</evidence>
<organism evidence="2 3">
    <name type="scientific">Gigaspora rosea</name>
    <dbReference type="NCBI Taxonomy" id="44941"/>
    <lineage>
        <taxon>Eukaryota</taxon>
        <taxon>Fungi</taxon>
        <taxon>Fungi incertae sedis</taxon>
        <taxon>Mucoromycota</taxon>
        <taxon>Glomeromycotina</taxon>
        <taxon>Glomeromycetes</taxon>
        <taxon>Diversisporales</taxon>
        <taxon>Gigasporaceae</taxon>
        <taxon>Gigaspora</taxon>
    </lineage>
</organism>
<keyword evidence="2" id="KW-0418">Kinase</keyword>
<gene>
    <name evidence="2" type="ORF">C2G38_2186442</name>
</gene>
<sequence>MSFDKELCIQGWKYQFGIDVEKSLEKAFDFYKQAADLGDGEGMFQIAEFYHLGIHVKKDRNKAFEYFQKSASTGFEMGIVKKALCYRYGYGTQENFYYSGELLNTLNIINLYVFAPVRYTNYNKICENCNENITDPDWCQMCNPDILIQNWTSNNKDTDDFMKRLQLKCRFNRMIAWFSYDCLTDIKEIGKGGLATVYKATCLGGIIFKEVSDESKRNNHIYCNSNHCAPHVYGLTLNPTTGEYIMIFQYAEDGNLVNYLKKNWQYLKWDKRIKLLSLISYHLSIIHELGLVHADLHSGNILCYEVEPKVSDLEQSRKINENNEVYGVLPYVDPVILQGGKLTQKSDIYGFGIIMWVIATGRQPYDGLNFNIDLSLQICQGLRPEFDNHLPKCYVELAVRCLNKNQENRPTAKDINKTVEEWRADKEIMRQFKIADEYRPQLVEQILQEKCSPVN</sequence>
<proteinExistence type="predicted"/>
<dbReference type="SMART" id="SM00671">
    <property type="entry name" value="SEL1"/>
    <property type="match status" value="2"/>
</dbReference>
<dbReference type="EMBL" id="QKWP01000584">
    <property type="protein sequence ID" value="RIB17755.1"/>
    <property type="molecule type" value="Genomic_DNA"/>
</dbReference>
<dbReference type="Proteomes" id="UP000266673">
    <property type="component" value="Unassembled WGS sequence"/>
</dbReference>
<protein>
    <submittedName>
        <fullName evidence="2">Kinase-like domain-containing protein</fullName>
    </submittedName>
</protein>
<dbReference type="InterPro" id="IPR006597">
    <property type="entry name" value="Sel1-like"/>
</dbReference>
<keyword evidence="2" id="KW-0808">Transferase</keyword>
<dbReference type="InterPro" id="IPR001245">
    <property type="entry name" value="Ser-Thr/Tyr_kinase_cat_dom"/>
</dbReference>
<keyword evidence="3" id="KW-1185">Reference proteome</keyword>
<evidence type="ECO:0000259" key="1">
    <source>
        <dbReference type="PROSITE" id="PS50011"/>
    </source>
</evidence>
<name>A0A397V5Q1_9GLOM</name>
<dbReference type="STRING" id="44941.A0A397V5Q1"/>
<reference evidence="2 3" key="1">
    <citation type="submission" date="2018-06" db="EMBL/GenBank/DDBJ databases">
        <title>Comparative genomics reveals the genomic features of Rhizophagus irregularis, R. cerebriforme, R. diaphanum and Gigaspora rosea, and their symbiotic lifestyle signature.</title>
        <authorList>
            <person name="Morin E."/>
            <person name="San Clemente H."/>
            <person name="Chen E.C.H."/>
            <person name="De La Providencia I."/>
            <person name="Hainaut M."/>
            <person name="Kuo A."/>
            <person name="Kohler A."/>
            <person name="Murat C."/>
            <person name="Tang N."/>
            <person name="Roy S."/>
            <person name="Loubradou J."/>
            <person name="Henrissat B."/>
            <person name="Grigoriev I.V."/>
            <person name="Corradi N."/>
            <person name="Roux C."/>
            <person name="Martin F.M."/>
        </authorList>
    </citation>
    <scope>NUCLEOTIDE SEQUENCE [LARGE SCALE GENOMIC DNA]</scope>
    <source>
        <strain evidence="2 3">DAOM 194757</strain>
    </source>
</reference>
<dbReference type="AlphaFoldDB" id="A0A397V5Q1"/>
<comment type="caution">
    <text evidence="2">The sequence shown here is derived from an EMBL/GenBank/DDBJ whole genome shotgun (WGS) entry which is preliminary data.</text>
</comment>
<dbReference type="Gene3D" id="1.10.510.10">
    <property type="entry name" value="Transferase(Phosphotransferase) domain 1"/>
    <property type="match status" value="1"/>
</dbReference>
<dbReference type="PANTHER" id="PTHR44329">
    <property type="entry name" value="SERINE/THREONINE-PROTEIN KINASE TNNI3K-RELATED"/>
    <property type="match status" value="1"/>
</dbReference>
<dbReference type="InterPro" id="IPR011009">
    <property type="entry name" value="Kinase-like_dom_sf"/>
</dbReference>
<dbReference type="SUPFAM" id="SSF81901">
    <property type="entry name" value="HCP-like"/>
    <property type="match status" value="1"/>
</dbReference>
<feature type="domain" description="Protein kinase" evidence="1">
    <location>
        <begin position="183"/>
        <end position="423"/>
    </location>
</feature>
<evidence type="ECO:0000313" key="2">
    <source>
        <dbReference type="EMBL" id="RIB17755.1"/>
    </source>
</evidence>
<dbReference type="GO" id="GO:0004674">
    <property type="term" value="F:protein serine/threonine kinase activity"/>
    <property type="evidence" value="ECO:0007669"/>
    <property type="project" value="TreeGrafter"/>
</dbReference>
<dbReference type="InterPro" id="IPR011990">
    <property type="entry name" value="TPR-like_helical_dom_sf"/>
</dbReference>